<gene>
    <name evidence="2" type="ORF">BBK82_42855</name>
</gene>
<evidence type="ECO:0000256" key="1">
    <source>
        <dbReference type="SAM" id="SignalP"/>
    </source>
</evidence>
<organism evidence="2 3">
    <name type="scientific">Lentzea guizhouensis</name>
    <dbReference type="NCBI Taxonomy" id="1586287"/>
    <lineage>
        <taxon>Bacteria</taxon>
        <taxon>Bacillati</taxon>
        <taxon>Actinomycetota</taxon>
        <taxon>Actinomycetes</taxon>
        <taxon>Pseudonocardiales</taxon>
        <taxon>Pseudonocardiaceae</taxon>
        <taxon>Lentzea</taxon>
    </lineage>
</organism>
<accession>A0A1B2HVD5</accession>
<dbReference type="EMBL" id="CP016793">
    <property type="protein sequence ID" value="ANZ41694.1"/>
    <property type="molecule type" value="Genomic_DNA"/>
</dbReference>
<keyword evidence="1" id="KW-0732">Signal</keyword>
<feature type="signal peptide" evidence="1">
    <location>
        <begin position="1"/>
        <end position="25"/>
    </location>
</feature>
<evidence type="ECO:0000313" key="2">
    <source>
        <dbReference type="EMBL" id="ANZ41694.1"/>
    </source>
</evidence>
<dbReference type="STRING" id="1586287.BBK82_42855"/>
<dbReference type="Proteomes" id="UP000093053">
    <property type="component" value="Chromosome"/>
</dbReference>
<evidence type="ECO:0000313" key="3">
    <source>
        <dbReference type="Proteomes" id="UP000093053"/>
    </source>
</evidence>
<protein>
    <recommendedName>
        <fullName evidence="4">Secreted protein</fullName>
    </recommendedName>
</protein>
<proteinExistence type="predicted"/>
<name>A0A1B2HVD5_9PSEU</name>
<keyword evidence="3" id="KW-1185">Reference proteome</keyword>
<reference evidence="2 3" key="1">
    <citation type="submission" date="2016-07" db="EMBL/GenBank/DDBJ databases">
        <title>Complete genome sequence of the Lentzea guizhouensis DHS C013.</title>
        <authorList>
            <person name="Cao C."/>
        </authorList>
    </citation>
    <scope>NUCLEOTIDE SEQUENCE [LARGE SCALE GENOMIC DNA]</scope>
    <source>
        <strain evidence="2 3">DHS C013</strain>
    </source>
</reference>
<dbReference type="KEGG" id="led:BBK82_42855"/>
<dbReference type="AlphaFoldDB" id="A0A1B2HVD5"/>
<feature type="chain" id="PRO_5038611396" description="Secreted protein" evidence="1">
    <location>
        <begin position="26"/>
        <end position="95"/>
    </location>
</feature>
<evidence type="ECO:0008006" key="4">
    <source>
        <dbReference type="Google" id="ProtNLM"/>
    </source>
</evidence>
<sequence>MIRRFVQVAAVTGAALALMSSAAGATPVTESSAPGVLACHSAAPPTQTPGWAHGRGFGSCVQSVDVFLQRHRAWDGSSMPALPRSAISAERRVHC</sequence>